<protein>
    <submittedName>
        <fullName evidence="2">Competence type IV pilus minor pilin ComGF</fullName>
    </submittedName>
</protein>
<accession>A0ABV9DL48</accession>
<sequence>MGVLLNNRGFTFISVFLMITFLFMAIPFTTYLTKGVNYSTNYGELSLQQFYLFLREDVMRATNMTVTPSKIILNHFDGSVVTVEKYQNLIRRQIDGKGHEIYLRNVHSVTFTSSPLGFKLSVTSTEGEHFEKEIIFYH</sequence>
<dbReference type="RefSeq" id="WP_390296014.1">
    <property type="nucleotide sequence ID" value="NZ_JBHSFU010000006.1"/>
</dbReference>
<organism evidence="2 3">
    <name type="scientific">Virgibacillus kekensis</name>
    <dbReference type="NCBI Taxonomy" id="202261"/>
    <lineage>
        <taxon>Bacteria</taxon>
        <taxon>Bacillati</taxon>
        <taxon>Bacillota</taxon>
        <taxon>Bacilli</taxon>
        <taxon>Bacillales</taxon>
        <taxon>Bacillaceae</taxon>
        <taxon>Virgibacillus</taxon>
    </lineage>
</organism>
<proteinExistence type="predicted"/>
<keyword evidence="1" id="KW-1133">Transmembrane helix</keyword>
<dbReference type="InterPro" id="IPR016977">
    <property type="entry name" value="ComGF"/>
</dbReference>
<reference evidence="3" key="1">
    <citation type="journal article" date="2019" name="Int. J. Syst. Evol. Microbiol.">
        <title>The Global Catalogue of Microorganisms (GCM) 10K type strain sequencing project: providing services to taxonomists for standard genome sequencing and annotation.</title>
        <authorList>
            <consortium name="The Broad Institute Genomics Platform"/>
            <consortium name="The Broad Institute Genome Sequencing Center for Infectious Disease"/>
            <person name="Wu L."/>
            <person name="Ma J."/>
        </authorList>
    </citation>
    <scope>NUCLEOTIDE SEQUENCE [LARGE SCALE GENOMIC DNA]</scope>
    <source>
        <strain evidence="3">CGMCC 4.7426</strain>
    </source>
</reference>
<dbReference type="Pfam" id="PF15980">
    <property type="entry name" value="ComGF"/>
    <property type="match status" value="1"/>
</dbReference>
<dbReference type="Proteomes" id="UP001595989">
    <property type="component" value="Unassembled WGS sequence"/>
</dbReference>
<evidence type="ECO:0000313" key="3">
    <source>
        <dbReference type="Proteomes" id="UP001595989"/>
    </source>
</evidence>
<evidence type="ECO:0000256" key="1">
    <source>
        <dbReference type="SAM" id="Phobius"/>
    </source>
</evidence>
<keyword evidence="1" id="KW-0812">Transmembrane</keyword>
<comment type="caution">
    <text evidence="2">The sequence shown here is derived from an EMBL/GenBank/DDBJ whole genome shotgun (WGS) entry which is preliminary data.</text>
</comment>
<dbReference type="EMBL" id="JBHSFU010000006">
    <property type="protein sequence ID" value="MFC4558803.1"/>
    <property type="molecule type" value="Genomic_DNA"/>
</dbReference>
<name>A0ABV9DL48_9BACI</name>
<keyword evidence="3" id="KW-1185">Reference proteome</keyword>
<evidence type="ECO:0000313" key="2">
    <source>
        <dbReference type="EMBL" id="MFC4558803.1"/>
    </source>
</evidence>
<keyword evidence="1" id="KW-0472">Membrane</keyword>
<gene>
    <name evidence="2" type="ORF">ACFO3D_11335</name>
</gene>
<feature type="transmembrane region" description="Helical" evidence="1">
    <location>
        <begin position="12"/>
        <end position="32"/>
    </location>
</feature>